<reference evidence="7" key="1">
    <citation type="submission" date="2016-06" db="UniProtKB">
        <authorList>
            <consortium name="WormBaseParasite"/>
        </authorList>
    </citation>
    <scope>IDENTIFICATION</scope>
</reference>
<dbReference type="SUPFAM" id="SSF54768">
    <property type="entry name" value="dsRNA-binding domain-like"/>
    <property type="match status" value="1"/>
</dbReference>
<keyword evidence="1 2" id="KW-0694">RNA-binding</keyword>
<sequence>MSSNIYDFFTDVEVLKSREPEYFKCRSGLAKKFTVRWKNSSIIGLQAVDVGDISDEEPLRVPCNGNVSRRLKEQQMQALPTVVKTFVSILDEGCKKYYDGAAPVYSSVDCPDRIDMFVVRCELRDMVASGRAKTKKAAKQLAAKEILLQIAEKGNFLEFALGKSKEAAVNYLQACQQLCYSRNSLMPELSAPEEDAEGTATENWIGKINERLLAKMLAAQEMYKRLEESNDWTGNYKDELEATMQEKDQAVETLKTSENEGTPVVSMSESEDRPPEVITLTEMTKTEEKPSSSSALTIIREVLNAGANSEGAEAKLERIMNDENSVVESVFAKRELSFTVVTQPDVNGNLQCLLKVIGPNGEANVFGGTGRTEQASRDSAARAAFVYLDTFIHAVSKTEQPQ</sequence>
<dbReference type="InterPro" id="IPR051247">
    <property type="entry name" value="RLC_Component"/>
</dbReference>
<evidence type="ECO:0000259" key="4">
    <source>
        <dbReference type="PROSITE" id="PS50137"/>
    </source>
</evidence>
<dbReference type="PROSITE" id="PS50137">
    <property type="entry name" value="DS_RBD"/>
    <property type="match status" value="1"/>
</dbReference>
<name>A0A183V949_TOXCA</name>
<dbReference type="GO" id="GO:0003725">
    <property type="term" value="F:double-stranded RNA binding"/>
    <property type="evidence" value="ECO:0007669"/>
    <property type="project" value="TreeGrafter"/>
</dbReference>
<organism evidence="6 7">
    <name type="scientific">Toxocara canis</name>
    <name type="common">Canine roundworm</name>
    <dbReference type="NCBI Taxonomy" id="6265"/>
    <lineage>
        <taxon>Eukaryota</taxon>
        <taxon>Metazoa</taxon>
        <taxon>Ecdysozoa</taxon>
        <taxon>Nematoda</taxon>
        <taxon>Chromadorea</taxon>
        <taxon>Rhabditida</taxon>
        <taxon>Spirurina</taxon>
        <taxon>Ascaridomorpha</taxon>
        <taxon>Ascaridoidea</taxon>
        <taxon>Toxocaridae</taxon>
        <taxon>Toxocara</taxon>
    </lineage>
</organism>
<dbReference type="PANTHER" id="PTHR46205">
    <property type="entry name" value="LOQUACIOUS, ISOFORM B"/>
    <property type="match status" value="1"/>
</dbReference>
<evidence type="ECO:0000256" key="3">
    <source>
        <dbReference type="SAM" id="MobiDB-lite"/>
    </source>
</evidence>
<dbReference type="PANTHER" id="PTHR46205:SF3">
    <property type="entry name" value="LOQUACIOUS, ISOFORM B"/>
    <property type="match status" value="1"/>
</dbReference>
<dbReference type="GO" id="GO:0005634">
    <property type="term" value="C:nucleus"/>
    <property type="evidence" value="ECO:0007669"/>
    <property type="project" value="TreeGrafter"/>
</dbReference>
<dbReference type="EMBL" id="UYWY01024291">
    <property type="protein sequence ID" value="VDM48590.1"/>
    <property type="molecule type" value="Genomic_DNA"/>
</dbReference>
<dbReference type="GO" id="GO:0035197">
    <property type="term" value="F:siRNA binding"/>
    <property type="evidence" value="ECO:0007669"/>
    <property type="project" value="TreeGrafter"/>
</dbReference>
<evidence type="ECO:0000313" key="7">
    <source>
        <dbReference type="WBParaSite" id="TCNE_0001727001-mRNA-1"/>
    </source>
</evidence>
<evidence type="ECO:0000313" key="5">
    <source>
        <dbReference type="EMBL" id="VDM48590.1"/>
    </source>
</evidence>
<dbReference type="GO" id="GO:0005737">
    <property type="term" value="C:cytoplasm"/>
    <property type="evidence" value="ECO:0007669"/>
    <property type="project" value="TreeGrafter"/>
</dbReference>
<dbReference type="WBParaSite" id="TCNE_0001727001-mRNA-1">
    <property type="protein sequence ID" value="TCNE_0001727001-mRNA-1"/>
    <property type="gene ID" value="TCNE_0001727001"/>
</dbReference>
<evidence type="ECO:0000256" key="2">
    <source>
        <dbReference type="PROSITE-ProRule" id="PRU00266"/>
    </source>
</evidence>
<dbReference type="GO" id="GO:0016442">
    <property type="term" value="C:RISC complex"/>
    <property type="evidence" value="ECO:0007669"/>
    <property type="project" value="TreeGrafter"/>
</dbReference>
<dbReference type="Proteomes" id="UP000050794">
    <property type="component" value="Unassembled WGS sequence"/>
</dbReference>
<protein>
    <submittedName>
        <fullName evidence="7">DRBM domain-containing protein</fullName>
    </submittedName>
</protein>
<dbReference type="GO" id="GO:0030422">
    <property type="term" value="P:siRNA processing"/>
    <property type="evidence" value="ECO:0007669"/>
    <property type="project" value="TreeGrafter"/>
</dbReference>
<evidence type="ECO:0000256" key="1">
    <source>
        <dbReference type="ARBA" id="ARBA00022884"/>
    </source>
</evidence>
<reference evidence="5 6" key="2">
    <citation type="submission" date="2018-11" db="EMBL/GenBank/DDBJ databases">
        <authorList>
            <consortium name="Pathogen Informatics"/>
        </authorList>
    </citation>
    <scope>NUCLEOTIDE SEQUENCE [LARGE SCALE GENOMIC DNA]</scope>
</reference>
<dbReference type="InterPro" id="IPR014720">
    <property type="entry name" value="dsRBD_dom"/>
</dbReference>
<dbReference type="Pfam" id="PF00035">
    <property type="entry name" value="dsrm"/>
    <property type="match status" value="1"/>
</dbReference>
<proteinExistence type="predicted"/>
<dbReference type="GO" id="GO:0070920">
    <property type="term" value="P:regulation of regulatory ncRNA processing"/>
    <property type="evidence" value="ECO:0007669"/>
    <property type="project" value="TreeGrafter"/>
</dbReference>
<accession>A0A183V949</accession>
<dbReference type="GO" id="GO:0070578">
    <property type="term" value="C:RISC-loading complex"/>
    <property type="evidence" value="ECO:0007669"/>
    <property type="project" value="TreeGrafter"/>
</dbReference>
<feature type="compositionally biased region" description="Polar residues" evidence="3">
    <location>
        <begin position="259"/>
        <end position="268"/>
    </location>
</feature>
<feature type="domain" description="DRBM" evidence="4">
    <location>
        <begin position="85"/>
        <end position="152"/>
    </location>
</feature>
<dbReference type="AlphaFoldDB" id="A0A183V949"/>
<evidence type="ECO:0000313" key="6">
    <source>
        <dbReference type="Proteomes" id="UP000050794"/>
    </source>
</evidence>
<gene>
    <name evidence="5" type="ORF">TCNE_LOCUS17269</name>
</gene>
<keyword evidence="6" id="KW-1185">Reference proteome</keyword>
<feature type="region of interest" description="Disordered" evidence="3">
    <location>
        <begin position="254"/>
        <end position="274"/>
    </location>
</feature>
<dbReference type="Gene3D" id="3.30.160.20">
    <property type="match status" value="1"/>
</dbReference>